<dbReference type="EMBL" id="JBHFFA010000007">
    <property type="protein sequence ID" value="KAL2612784.1"/>
    <property type="molecule type" value="Genomic_DNA"/>
</dbReference>
<reference evidence="2 3" key="1">
    <citation type="submission" date="2024-09" db="EMBL/GenBank/DDBJ databases">
        <title>Chromosome-scale assembly of Riccia fluitans.</title>
        <authorList>
            <person name="Paukszto L."/>
            <person name="Sawicki J."/>
            <person name="Karawczyk K."/>
            <person name="Piernik-Szablinska J."/>
            <person name="Szczecinska M."/>
            <person name="Mazdziarz M."/>
        </authorList>
    </citation>
    <scope>NUCLEOTIDE SEQUENCE [LARGE SCALE GENOMIC DNA]</scope>
    <source>
        <strain evidence="2">Rf_01</strain>
        <tissue evidence="2">Aerial parts of the thallus</tissue>
    </source>
</reference>
<comment type="caution">
    <text evidence="2">The sequence shown here is derived from an EMBL/GenBank/DDBJ whole genome shotgun (WGS) entry which is preliminary data.</text>
</comment>
<sequence>MPARQFTTSSYSINWSFRCCLVRRVRGIGSLGRFGIWRKFTIFVFLHYHLVCFDVDQLLSSILSVMVSAEVSFALVALSMLSGSVRFHNAMTPFDLSFTRVGPATWDSLWH</sequence>
<evidence type="ECO:0000256" key="1">
    <source>
        <dbReference type="SAM" id="Phobius"/>
    </source>
</evidence>
<proteinExistence type="predicted"/>
<dbReference type="Proteomes" id="UP001605036">
    <property type="component" value="Unassembled WGS sequence"/>
</dbReference>
<keyword evidence="1" id="KW-0812">Transmembrane</keyword>
<accession>A0ABD1XV07</accession>
<dbReference type="AlphaFoldDB" id="A0ABD1XV07"/>
<evidence type="ECO:0000313" key="3">
    <source>
        <dbReference type="Proteomes" id="UP001605036"/>
    </source>
</evidence>
<gene>
    <name evidence="2" type="ORF">R1flu_024476</name>
</gene>
<keyword evidence="1" id="KW-0472">Membrane</keyword>
<evidence type="ECO:0000313" key="2">
    <source>
        <dbReference type="EMBL" id="KAL2612784.1"/>
    </source>
</evidence>
<feature type="transmembrane region" description="Helical" evidence="1">
    <location>
        <begin position="31"/>
        <end position="50"/>
    </location>
</feature>
<feature type="transmembrane region" description="Helical" evidence="1">
    <location>
        <begin position="62"/>
        <end position="81"/>
    </location>
</feature>
<evidence type="ECO:0008006" key="4">
    <source>
        <dbReference type="Google" id="ProtNLM"/>
    </source>
</evidence>
<keyword evidence="3" id="KW-1185">Reference proteome</keyword>
<organism evidence="2 3">
    <name type="scientific">Riccia fluitans</name>
    <dbReference type="NCBI Taxonomy" id="41844"/>
    <lineage>
        <taxon>Eukaryota</taxon>
        <taxon>Viridiplantae</taxon>
        <taxon>Streptophyta</taxon>
        <taxon>Embryophyta</taxon>
        <taxon>Marchantiophyta</taxon>
        <taxon>Marchantiopsida</taxon>
        <taxon>Marchantiidae</taxon>
        <taxon>Marchantiales</taxon>
        <taxon>Ricciaceae</taxon>
        <taxon>Riccia</taxon>
    </lineage>
</organism>
<name>A0ABD1XV07_9MARC</name>
<keyword evidence="1" id="KW-1133">Transmembrane helix</keyword>
<protein>
    <recommendedName>
        <fullName evidence="4">NADH dehydrogenase subunit 4L</fullName>
    </recommendedName>
</protein>